<dbReference type="Proteomes" id="UP000730591">
    <property type="component" value="Unassembled WGS sequence"/>
</dbReference>
<dbReference type="Pfam" id="PF13360">
    <property type="entry name" value="PQQ_2"/>
    <property type="match status" value="1"/>
</dbReference>
<feature type="compositionally biased region" description="Pro residues" evidence="1">
    <location>
        <begin position="45"/>
        <end position="57"/>
    </location>
</feature>
<proteinExistence type="predicted"/>
<feature type="region of interest" description="Disordered" evidence="1">
    <location>
        <begin position="194"/>
        <end position="230"/>
    </location>
</feature>
<gene>
    <name evidence="4" type="ORF">HCJ93_07430</name>
</gene>
<evidence type="ECO:0000256" key="2">
    <source>
        <dbReference type="SAM" id="Phobius"/>
    </source>
</evidence>
<dbReference type="PANTHER" id="PTHR34512:SF30">
    <property type="entry name" value="OUTER MEMBRANE PROTEIN ASSEMBLY FACTOR BAMB"/>
    <property type="match status" value="1"/>
</dbReference>
<evidence type="ECO:0000313" key="5">
    <source>
        <dbReference type="Proteomes" id="UP000730591"/>
    </source>
</evidence>
<organism evidence="4 5">
    <name type="scientific">Streptomyces composti</name>
    <dbReference type="NCBI Taxonomy" id="2720025"/>
    <lineage>
        <taxon>Bacteria</taxon>
        <taxon>Bacillati</taxon>
        <taxon>Actinomycetota</taxon>
        <taxon>Actinomycetes</taxon>
        <taxon>Kitasatosporales</taxon>
        <taxon>Streptomycetaceae</taxon>
        <taxon>Streptomyces</taxon>
    </lineage>
</organism>
<keyword evidence="5" id="KW-1185">Reference proteome</keyword>
<dbReference type="Gene3D" id="2.130.10.10">
    <property type="entry name" value="YVTN repeat-like/Quinoprotein amine dehydrogenase"/>
    <property type="match status" value="2"/>
</dbReference>
<sequence length="644" mass="67571">MTQPPPPPNQPPQQPGFGPPQDPAGQQPEQSQQPEQPSSQQPEQPSQPPAQQPPAQPPTMVDGPDLGKAPQPQPGYGYPQAPQPPQTPPAAPAAPPAAPQGPGYGYPQQPQPPQPPVGYGYPGQQPSGPYGQPQYGQPGYGQPGYGYPQATVPTPPQPGGTGGGRKINAQLAIIVSAVVAIALIIGGGVWYASSGKDDGKKDTAKTGGKDPKNGGGGGTSSGGKEKAPADPKSRVLFQLPQPKLPKGQDSITTAGSWVTDTVYAKSGIAEIVGYDRDKGTKLWTIDLPGPVCTATHHVTEDGKTAIVYKPDMPTKAEPQSCTEVAAIDLKAGKKLWNKTAKTGTFPIRFSNVTISGTTVAAGSTSGGAAWDITSGKQLWAPKNSDSCYDAGYGGGPKMVAVRKCGSFKQRQLHIQTIDPKSGKVISEYKMDEGIEYAAVVSTDPLVVAADVNESAGDGSGISDFFSIDNKTGKLRERISAPGDDYAAKCDGISEIEKCSGLAVGNDRLYIATEEHESGTSKYGETNEIVAFDLGTGKQTGQRADAGDDYTITPLRMDGGNILAYKRPPYDKGGQIVSIDGGTFKQTVLLENPATRSVRDVETRFSPQYSEILFSEGRLFMSSEYASDFGSSDSKRYLAIAFGTN</sequence>
<keyword evidence="2" id="KW-0812">Transmembrane</keyword>
<accession>A0ABX1A0L5</accession>
<dbReference type="PANTHER" id="PTHR34512">
    <property type="entry name" value="CELL SURFACE PROTEIN"/>
    <property type="match status" value="1"/>
</dbReference>
<name>A0ABX1A0L5_9ACTN</name>
<feature type="compositionally biased region" description="Pro residues" evidence="1">
    <location>
        <begin position="1"/>
        <end position="22"/>
    </location>
</feature>
<evidence type="ECO:0000256" key="1">
    <source>
        <dbReference type="SAM" id="MobiDB-lite"/>
    </source>
</evidence>
<feature type="compositionally biased region" description="Low complexity" evidence="1">
    <location>
        <begin position="23"/>
        <end position="44"/>
    </location>
</feature>
<feature type="transmembrane region" description="Helical" evidence="2">
    <location>
        <begin position="171"/>
        <end position="192"/>
    </location>
</feature>
<keyword evidence="2" id="KW-0472">Membrane</keyword>
<dbReference type="InterPro" id="IPR002372">
    <property type="entry name" value="PQQ_rpt_dom"/>
</dbReference>
<feature type="compositionally biased region" description="Pro residues" evidence="1">
    <location>
        <begin position="81"/>
        <end position="99"/>
    </location>
</feature>
<dbReference type="InterPro" id="IPR015943">
    <property type="entry name" value="WD40/YVTN_repeat-like_dom_sf"/>
</dbReference>
<dbReference type="RefSeq" id="WP_167992249.1">
    <property type="nucleotide sequence ID" value="NZ_JAATEM010000007.1"/>
</dbReference>
<feature type="compositionally biased region" description="Basic and acidic residues" evidence="1">
    <location>
        <begin position="195"/>
        <end position="212"/>
    </location>
</feature>
<feature type="compositionally biased region" description="Low complexity" evidence="1">
    <location>
        <begin position="117"/>
        <end position="137"/>
    </location>
</feature>
<keyword evidence="2" id="KW-1133">Transmembrane helix</keyword>
<comment type="caution">
    <text evidence="4">The sequence shown here is derived from an EMBL/GenBank/DDBJ whole genome shotgun (WGS) entry which is preliminary data.</text>
</comment>
<feature type="region of interest" description="Disordered" evidence="1">
    <location>
        <begin position="1"/>
        <end position="163"/>
    </location>
</feature>
<reference evidence="4 5" key="1">
    <citation type="submission" date="2020-03" db="EMBL/GenBank/DDBJ databases">
        <title>WGS of actinomycetes isolated from Thailand.</title>
        <authorList>
            <person name="Thawai C."/>
        </authorList>
    </citation>
    <scope>NUCLEOTIDE SEQUENCE [LARGE SCALE GENOMIC DNA]</scope>
    <source>
        <strain evidence="4 5">SBST2-5</strain>
    </source>
</reference>
<dbReference type="SUPFAM" id="SSF50998">
    <property type="entry name" value="Quinoprotein alcohol dehydrogenase-like"/>
    <property type="match status" value="1"/>
</dbReference>
<feature type="domain" description="Pyrrolo-quinoline quinone repeat" evidence="3">
    <location>
        <begin position="256"/>
        <end position="380"/>
    </location>
</feature>
<evidence type="ECO:0000259" key="3">
    <source>
        <dbReference type="Pfam" id="PF13360"/>
    </source>
</evidence>
<protein>
    <submittedName>
        <fullName evidence="4">PQQ-binding-like beta-propeller repeat protein</fullName>
    </submittedName>
</protein>
<dbReference type="InterPro" id="IPR011047">
    <property type="entry name" value="Quinoprotein_ADH-like_sf"/>
</dbReference>
<evidence type="ECO:0000313" key="4">
    <source>
        <dbReference type="EMBL" id="NJP49909.1"/>
    </source>
</evidence>
<dbReference type="EMBL" id="JAATEM010000007">
    <property type="protein sequence ID" value="NJP49909.1"/>
    <property type="molecule type" value="Genomic_DNA"/>
</dbReference>